<feature type="region of interest" description="Disordered" evidence="1">
    <location>
        <begin position="240"/>
        <end position="459"/>
    </location>
</feature>
<gene>
    <name evidence="2" type="ORF">P691DRAFT_800057</name>
</gene>
<sequence length="894" mass="96522">MITIPAPTLVVSREEWPDADFDLPDGVPITSSDKDDNEDWDIEMNLGQTGGAKAQAVIAGIAARSDSTSSFSSRSQSSSMFTIRPPILSSEDEDEEDDEGVSTIKAIGTLKATTKVTPVTTTIEEDFEDGFALPSDLTQLSLAPLSLHHRSSKNSLEWGDRDQTSSSQSSDAYSTLGFADASPSSNSVSSMSLPETETEEDEEQDDLEGLVIPVAIFESGNGGRQLNKILELKKKASYTTQQVKVARPDPEEDFEAGLVLDDDADLSPSRLLQNTQNPRTFRQYNRSNSAPLQRPPSTSLRPPSRMRTERAKSPSGPPPSSVRQLQKLRLSPSPPLRPPRSQTSFGAFANAPPSPAPSPPSSLLVPKPGSLRGQKSTSGLKPPTPPSTRKLTRKASLSSLMEMSHANAPEPTTGTSKSRIARYEVPTAASLAKSHKTSTSKFPEYTVPPTRPHTPSSNSAALRLTMPTQMRPKSRPALSQVFAAPSTSGAPSPIVRATSPVPPLRPPSSASLRRSSSRTLKIPPPSNAPPISPITPPAPKILKRPKRQKTYGDGTELDGFEDLPTDRDKESRYRVQPKGYGNRIPGASYPSKAIPSSSVASDNKGTVRKKRRAGSVGNDSMVTALAPTTNTLRRTNTRIDFSSKIAAPTEPLPKKKKSGSPSNQTKRKPTLIRNLGGVGAPKVVGDMKWNPNSMRWEGNDQVLKDFDAAVATSTRPALITHLTGSSIGSPVGSFTSGARRVGNMIFDPQRMCWISALPPEEDEPDVFANLADDENDDDWNSKGGTIRANTQRTPSEAGSANTTTSTSDVHLDPASPARSLSRGGISDSESDRGSRASMVVCDIDDAFVEACRTAEERHRQEMKGWRSVLSKHDVFLEPDRSYLHEIRALATRRY</sequence>
<feature type="compositionally biased region" description="Low complexity" evidence="1">
    <location>
        <begin position="291"/>
        <end position="305"/>
    </location>
</feature>
<accession>A0A9P6C7E7</accession>
<feature type="region of interest" description="Disordered" evidence="1">
    <location>
        <begin position="471"/>
        <end position="615"/>
    </location>
</feature>
<feature type="compositionally biased region" description="Low complexity" evidence="1">
    <location>
        <begin position="66"/>
        <end position="79"/>
    </location>
</feature>
<feature type="compositionally biased region" description="Low complexity" evidence="1">
    <location>
        <begin position="182"/>
        <end position="192"/>
    </location>
</feature>
<evidence type="ECO:0008006" key="4">
    <source>
        <dbReference type="Google" id="ProtNLM"/>
    </source>
</evidence>
<organism evidence="2 3">
    <name type="scientific">Macrolepiota fuliginosa MF-IS2</name>
    <dbReference type="NCBI Taxonomy" id="1400762"/>
    <lineage>
        <taxon>Eukaryota</taxon>
        <taxon>Fungi</taxon>
        <taxon>Dikarya</taxon>
        <taxon>Basidiomycota</taxon>
        <taxon>Agaricomycotina</taxon>
        <taxon>Agaricomycetes</taxon>
        <taxon>Agaricomycetidae</taxon>
        <taxon>Agaricales</taxon>
        <taxon>Agaricineae</taxon>
        <taxon>Agaricaceae</taxon>
        <taxon>Macrolepiota</taxon>
    </lineage>
</organism>
<name>A0A9P6C7E7_9AGAR</name>
<comment type="caution">
    <text evidence="2">The sequence shown here is derived from an EMBL/GenBank/DDBJ whole genome shotgun (WGS) entry which is preliminary data.</text>
</comment>
<feature type="compositionally biased region" description="Acidic residues" evidence="1">
    <location>
        <begin position="763"/>
        <end position="778"/>
    </location>
</feature>
<dbReference type="EMBL" id="MU151051">
    <property type="protein sequence ID" value="KAF9455046.1"/>
    <property type="molecule type" value="Genomic_DNA"/>
</dbReference>
<dbReference type="AlphaFoldDB" id="A0A9P6C7E7"/>
<feature type="compositionally biased region" description="Polar residues" evidence="1">
    <location>
        <begin position="270"/>
        <end position="290"/>
    </location>
</feature>
<feature type="region of interest" description="Disordered" evidence="1">
    <location>
        <begin position="66"/>
        <end position="100"/>
    </location>
</feature>
<feature type="compositionally biased region" description="Pro residues" evidence="1">
    <location>
        <begin position="522"/>
        <end position="539"/>
    </location>
</feature>
<feature type="compositionally biased region" description="Polar residues" evidence="1">
    <location>
        <begin position="787"/>
        <end position="808"/>
    </location>
</feature>
<evidence type="ECO:0000313" key="2">
    <source>
        <dbReference type="EMBL" id="KAF9455046.1"/>
    </source>
</evidence>
<dbReference type="InterPro" id="IPR034586">
    <property type="entry name" value="Bfa1/Byr4"/>
</dbReference>
<dbReference type="GO" id="GO:1990334">
    <property type="term" value="C:Bfa1-Bub2 complex"/>
    <property type="evidence" value="ECO:0007669"/>
    <property type="project" value="InterPro"/>
</dbReference>
<feature type="compositionally biased region" description="Acidic residues" evidence="1">
    <location>
        <begin position="250"/>
        <end position="265"/>
    </location>
</feature>
<proteinExistence type="predicted"/>
<feature type="compositionally biased region" description="Acidic residues" evidence="1">
    <location>
        <begin position="90"/>
        <end position="100"/>
    </location>
</feature>
<feature type="region of interest" description="Disordered" evidence="1">
    <location>
        <begin position="151"/>
        <end position="208"/>
    </location>
</feature>
<dbReference type="GO" id="GO:0044732">
    <property type="term" value="C:mitotic spindle pole body"/>
    <property type="evidence" value="ECO:0007669"/>
    <property type="project" value="TreeGrafter"/>
</dbReference>
<dbReference type="GO" id="GO:0001100">
    <property type="term" value="P:negative regulation of exit from mitosis"/>
    <property type="evidence" value="ECO:0007669"/>
    <property type="project" value="InterPro"/>
</dbReference>
<dbReference type="PANTHER" id="PTHR35140:SF1">
    <property type="entry name" value="MITOTIC CHECK POINT PROTEIN BFA1"/>
    <property type="match status" value="1"/>
</dbReference>
<protein>
    <recommendedName>
        <fullName evidence="4">Protein byr4</fullName>
    </recommendedName>
</protein>
<dbReference type="PANTHER" id="PTHR35140">
    <property type="entry name" value="MITOTIC CHECK POINT PROTEIN BFA1"/>
    <property type="match status" value="1"/>
</dbReference>
<feature type="region of interest" description="Disordered" evidence="1">
    <location>
        <begin position="763"/>
        <end position="835"/>
    </location>
</feature>
<dbReference type="OrthoDB" id="19159at2759"/>
<feature type="region of interest" description="Disordered" evidence="1">
    <location>
        <begin position="640"/>
        <end position="669"/>
    </location>
</feature>
<feature type="compositionally biased region" description="Low complexity" evidence="1">
    <location>
        <begin position="507"/>
        <end position="521"/>
    </location>
</feature>
<feature type="compositionally biased region" description="Low complexity" evidence="1">
    <location>
        <begin position="361"/>
        <end position="371"/>
    </location>
</feature>
<feature type="region of interest" description="Disordered" evidence="1">
    <location>
        <begin position="16"/>
        <end position="38"/>
    </location>
</feature>
<evidence type="ECO:0000313" key="3">
    <source>
        <dbReference type="Proteomes" id="UP000807342"/>
    </source>
</evidence>
<feature type="compositionally biased region" description="Acidic residues" evidence="1">
    <location>
        <begin position="196"/>
        <end position="208"/>
    </location>
</feature>
<dbReference type="Proteomes" id="UP000807342">
    <property type="component" value="Unassembled WGS sequence"/>
</dbReference>
<feature type="compositionally biased region" description="Low complexity" evidence="1">
    <location>
        <begin position="164"/>
        <end position="175"/>
    </location>
</feature>
<keyword evidence="3" id="KW-1185">Reference proteome</keyword>
<feature type="compositionally biased region" description="Basic and acidic residues" evidence="1">
    <location>
        <begin position="564"/>
        <end position="573"/>
    </location>
</feature>
<feature type="compositionally biased region" description="Polar residues" evidence="1">
    <location>
        <begin position="594"/>
        <end position="604"/>
    </location>
</feature>
<evidence type="ECO:0000256" key="1">
    <source>
        <dbReference type="SAM" id="MobiDB-lite"/>
    </source>
</evidence>
<reference evidence="2" key="1">
    <citation type="submission" date="2020-11" db="EMBL/GenBank/DDBJ databases">
        <authorList>
            <consortium name="DOE Joint Genome Institute"/>
            <person name="Ahrendt S."/>
            <person name="Riley R."/>
            <person name="Andreopoulos W."/>
            <person name="Labutti K."/>
            <person name="Pangilinan J."/>
            <person name="Ruiz-Duenas F.J."/>
            <person name="Barrasa J.M."/>
            <person name="Sanchez-Garcia M."/>
            <person name="Camarero S."/>
            <person name="Miyauchi S."/>
            <person name="Serrano A."/>
            <person name="Linde D."/>
            <person name="Babiker R."/>
            <person name="Drula E."/>
            <person name="Ayuso-Fernandez I."/>
            <person name="Pacheco R."/>
            <person name="Padilla G."/>
            <person name="Ferreira P."/>
            <person name="Barriuso J."/>
            <person name="Kellner H."/>
            <person name="Castanera R."/>
            <person name="Alfaro M."/>
            <person name="Ramirez L."/>
            <person name="Pisabarro A.G."/>
            <person name="Kuo A."/>
            <person name="Tritt A."/>
            <person name="Lipzen A."/>
            <person name="He G."/>
            <person name="Yan M."/>
            <person name="Ng V."/>
            <person name="Cullen D."/>
            <person name="Martin F."/>
            <person name="Rosso M.-N."/>
            <person name="Henrissat B."/>
            <person name="Hibbett D."/>
            <person name="Martinez A.T."/>
            <person name="Grigoriev I.V."/>
        </authorList>
    </citation>
    <scope>NUCLEOTIDE SEQUENCE</scope>
    <source>
        <strain evidence="2">MF-IS2</strain>
    </source>
</reference>
<dbReference type="GO" id="GO:0005096">
    <property type="term" value="F:GTPase activator activity"/>
    <property type="evidence" value="ECO:0007669"/>
    <property type="project" value="InterPro"/>
</dbReference>